<reference evidence="1 2" key="1">
    <citation type="submission" date="2024-10" db="EMBL/GenBank/DDBJ databases">
        <authorList>
            <person name="Ratan Roy A."/>
            <person name="Morales Sandoval P.H."/>
            <person name="De Los Santos Villalobos S."/>
            <person name="Chakraborty S."/>
            <person name="Mukherjee J."/>
        </authorList>
    </citation>
    <scope>NUCLEOTIDE SEQUENCE [LARGE SCALE GENOMIC DNA]</scope>
    <source>
        <strain evidence="1 2">S1</strain>
    </source>
</reference>
<proteinExistence type="predicted"/>
<protein>
    <submittedName>
        <fullName evidence="1">Uncharacterized protein</fullName>
    </submittedName>
</protein>
<name>A0ABW6IAF4_9CYAN</name>
<accession>A0ABW6IAF4</accession>
<organism evidence="1 2">
    <name type="scientific">Almyronema epifaneia S1</name>
    <dbReference type="NCBI Taxonomy" id="2991925"/>
    <lineage>
        <taxon>Bacteria</taxon>
        <taxon>Bacillati</taxon>
        <taxon>Cyanobacteriota</taxon>
        <taxon>Cyanophyceae</taxon>
        <taxon>Nodosilineales</taxon>
        <taxon>Nodosilineaceae</taxon>
        <taxon>Almyronema</taxon>
        <taxon>Almyronema epifaneia</taxon>
    </lineage>
</organism>
<evidence type="ECO:0000313" key="2">
    <source>
        <dbReference type="Proteomes" id="UP001600165"/>
    </source>
</evidence>
<comment type="caution">
    <text evidence="1">The sequence shown here is derived from an EMBL/GenBank/DDBJ whole genome shotgun (WGS) entry which is preliminary data.</text>
</comment>
<gene>
    <name evidence="1" type="ORF">ACFVKH_02545</name>
</gene>
<sequence length="74" mass="8229">MNNRTCPCCGNVLLRHMRNSGPYWLCTDCWQEMPVIEAAETETNIAGNVASLEEAFRAPAQPREDSTEGTLQSL</sequence>
<evidence type="ECO:0000313" key="1">
    <source>
        <dbReference type="EMBL" id="MFE4105140.1"/>
    </source>
</evidence>
<dbReference type="EMBL" id="JBHZOL010000020">
    <property type="protein sequence ID" value="MFE4105140.1"/>
    <property type="molecule type" value="Genomic_DNA"/>
</dbReference>
<keyword evidence="2" id="KW-1185">Reference proteome</keyword>
<dbReference type="Proteomes" id="UP001600165">
    <property type="component" value="Unassembled WGS sequence"/>
</dbReference>
<dbReference type="RefSeq" id="WP_377961186.1">
    <property type="nucleotide sequence ID" value="NZ_JBHZOL010000020.1"/>
</dbReference>